<name>A0ABP4INH0_9ACTN</name>
<keyword evidence="2" id="KW-1185">Reference proteome</keyword>
<gene>
    <name evidence="1" type="ORF">GCM10009639_20120</name>
</gene>
<proteinExistence type="predicted"/>
<sequence>MTTAKKTPKTEAAAGYDGFTADERAAMKDHALELKAAKRRGAKASAADGEADVLAKIEEMAEPDRVLAHQVHTLVRTAAPSLTPKLWYGMPAYAKDGKVVCFFQSAAKFKARYATLGFNDPANLDDGTMWPTAFALTTLTAADEQRIADLVTRAAS</sequence>
<evidence type="ECO:0000313" key="2">
    <source>
        <dbReference type="Proteomes" id="UP001499863"/>
    </source>
</evidence>
<protein>
    <submittedName>
        <fullName evidence="1">DUF1801 domain-containing protein</fullName>
    </submittedName>
</protein>
<dbReference type="RefSeq" id="WP_344331722.1">
    <property type="nucleotide sequence ID" value="NZ_BAAAKJ010000105.1"/>
</dbReference>
<dbReference type="EMBL" id="BAAAKJ010000105">
    <property type="protein sequence ID" value="GAA1390926.1"/>
    <property type="molecule type" value="Genomic_DNA"/>
</dbReference>
<dbReference type="Gene3D" id="3.90.1150.200">
    <property type="match status" value="1"/>
</dbReference>
<comment type="caution">
    <text evidence="1">The sequence shown here is derived from an EMBL/GenBank/DDBJ whole genome shotgun (WGS) entry which is preliminary data.</text>
</comment>
<dbReference type="Proteomes" id="UP001499863">
    <property type="component" value="Unassembled WGS sequence"/>
</dbReference>
<accession>A0ABP4INH0</accession>
<reference evidence="2" key="1">
    <citation type="journal article" date="2019" name="Int. J. Syst. Evol. Microbiol.">
        <title>The Global Catalogue of Microorganisms (GCM) 10K type strain sequencing project: providing services to taxonomists for standard genome sequencing and annotation.</title>
        <authorList>
            <consortium name="The Broad Institute Genomics Platform"/>
            <consortium name="The Broad Institute Genome Sequencing Center for Infectious Disease"/>
            <person name="Wu L."/>
            <person name="Ma J."/>
        </authorList>
    </citation>
    <scope>NUCLEOTIDE SEQUENCE [LARGE SCALE GENOMIC DNA]</scope>
    <source>
        <strain evidence="2">JCM 12393</strain>
    </source>
</reference>
<evidence type="ECO:0000313" key="1">
    <source>
        <dbReference type="EMBL" id="GAA1390926.1"/>
    </source>
</evidence>
<organism evidence="1 2">
    <name type="scientific">Kitasatospora putterlickiae</name>
    <dbReference type="NCBI Taxonomy" id="221725"/>
    <lineage>
        <taxon>Bacteria</taxon>
        <taxon>Bacillati</taxon>
        <taxon>Actinomycetota</taxon>
        <taxon>Actinomycetes</taxon>
        <taxon>Kitasatosporales</taxon>
        <taxon>Streptomycetaceae</taxon>
        <taxon>Kitasatospora</taxon>
    </lineage>
</organism>
<dbReference type="SUPFAM" id="SSF159888">
    <property type="entry name" value="YdhG-like"/>
    <property type="match status" value="1"/>
</dbReference>